<keyword evidence="1" id="KW-0677">Repeat</keyword>
<feature type="domain" description="RNA polymerase sigma-70 region 2" evidence="5">
    <location>
        <begin position="22"/>
        <end position="88"/>
    </location>
</feature>
<dbReference type="GO" id="GO:0016987">
    <property type="term" value="F:sigma factor activity"/>
    <property type="evidence" value="ECO:0007669"/>
    <property type="project" value="UniProtKB-KW"/>
</dbReference>
<keyword evidence="4" id="KW-0805">Transcription regulation</keyword>
<keyword evidence="2 3" id="KW-0040">ANK repeat</keyword>
<keyword evidence="4" id="KW-0238">DNA-binding</keyword>
<comment type="caution">
    <text evidence="7">The sequence shown here is derived from an EMBL/GenBank/DDBJ whole genome shotgun (WGS) entry which is preliminary data.</text>
</comment>
<dbReference type="CDD" id="cd06171">
    <property type="entry name" value="Sigma70_r4"/>
    <property type="match status" value="1"/>
</dbReference>
<dbReference type="InterPro" id="IPR036770">
    <property type="entry name" value="Ankyrin_rpt-contain_sf"/>
</dbReference>
<keyword evidence="8" id="KW-1185">Reference proteome</keyword>
<dbReference type="InterPro" id="IPR002110">
    <property type="entry name" value="Ankyrin_rpt"/>
</dbReference>
<dbReference type="GO" id="GO:0006352">
    <property type="term" value="P:DNA-templated transcription initiation"/>
    <property type="evidence" value="ECO:0007669"/>
    <property type="project" value="InterPro"/>
</dbReference>
<dbReference type="InterPro" id="IPR014284">
    <property type="entry name" value="RNA_pol_sigma-70_dom"/>
</dbReference>
<evidence type="ECO:0000259" key="5">
    <source>
        <dbReference type="Pfam" id="PF04542"/>
    </source>
</evidence>
<evidence type="ECO:0000256" key="1">
    <source>
        <dbReference type="ARBA" id="ARBA00022737"/>
    </source>
</evidence>
<dbReference type="InterPro" id="IPR013324">
    <property type="entry name" value="RNA_pol_sigma_r3/r4-like"/>
</dbReference>
<evidence type="ECO:0000313" key="8">
    <source>
        <dbReference type="Proteomes" id="UP000050509"/>
    </source>
</evidence>
<dbReference type="Proteomes" id="UP000050509">
    <property type="component" value="Unassembled WGS sequence"/>
</dbReference>
<dbReference type="SMART" id="SM00248">
    <property type="entry name" value="ANK"/>
    <property type="match status" value="7"/>
</dbReference>
<dbReference type="SUPFAM" id="SSF48403">
    <property type="entry name" value="Ankyrin repeat"/>
    <property type="match status" value="1"/>
</dbReference>
<gene>
    <name evidence="7" type="ORF">SE17_01040</name>
</gene>
<feature type="repeat" description="ANK" evidence="3">
    <location>
        <begin position="505"/>
        <end position="534"/>
    </location>
</feature>
<dbReference type="Gene3D" id="1.25.40.20">
    <property type="entry name" value="Ankyrin repeat-containing domain"/>
    <property type="match status" value="3"/>
</dbReference>
<evidence type="ECO:0000313" key="7">
    <source>
        <dbReference type="EMBL" id="KPV54885.1"/>
    </source>
</evidence>
<protein>
    <recommendedName>
        <fullName evidence="4">RNA polymerase sigma factor</fullName>
    </recommendedName>
</protein>
<evidence type="ECO:0000256" key="2">
    <source>
        <dbReference type="ARBA" id="ARBA00023043"/>
    </source>
</evidence>
<proteinExistence type="inferred from homology"/>
<accession>A0A0N8PT93</accession>
<dbReference type="InterPro" id="IPR007627">
    <property type="entry name" value="RNA_pol_sigma70_r2"/>
</dbReference>
<dbReference type="InterPro" id="IPR013249">
    <property type="entry name" value="RNA_pol_sigma70_r4_t2"/>
</dbReference>
<evidence type="ECO:0000259" key="6">
    <source>
        <dbReference type="Pfam" id="PF08281"/>
    </source>
</evidence>
<dbReference type="GO" id="GO:0003677">
    <property type="term" value="F:DNA binding"/>
    <property type="evidence" value="ECO:0007669"/>
    <property type="project" value="UniProtKB-KW"/>
</dbReference>
<comment type="similarity">
    <text evidence="4">Belongs to the sigma-70 factor family. ECF subfamily.</text>
</comment>
<dbReference type="SUPFAM" id="SSF88659">
    <property type="entry name" value="Sigma3 and sigma4 domains of RNA polymerase sigma factors"/>
    <property type="match status" value="1"/>
</dbReference>
<feature type="repeat" description="ANK" evidence="3">
    <location>
        <begin position="372"/>
        <end position="404"/>
    </location>
</feature>
<dbReference type="Pfam" id="PF12796">
    <property type="entry name" value="Ank_2"/>
    <property type="match status" value="3"/>
</dbReference>
<organism evidence="7 8">
    <name type="scientific">Kouleothrix aurantiaca</name>
    <dbReference type="NCBI Taxonomy" id="186479"/>
    <lineage>
        <taxon>Bacteria</taxon>
        <taxon>Bacillati</taxon>
        <taxon>Chloroflexota</taxon>
        <taxon>Chloroflexia</taxon>
        <taxon>Chloroflexales</taxon>
        <taxon>Roseiflexineae</taxon>
        <taxon>Roseiflexaceae</taxon>
        <taxon>Kouleothrix</taxon>
    </lineage>
</organism>
<dbReference type="PANTHER" id="PTHR24173:SF74">
    <property type="entry name" value="ANKYRIN REPEAT DOMAIN-CONTAINING PROTEIN 16"/>
    <property type="match status" value="1"/>
</dbReference>
<dbReference type="Pfam" id="PF08281">
    <property type="entry name" value="Sigma70_r4_2"/>
    <property type="match status" value="1"/>
</dbReference>
<sequence length="563" mass="62155">MEDLNVLITRAQACDLDAYGRLVQRFQDMAVGYAYTILGDVHLAEDVAQEAFVEAYANLVKLHHPAAFSAWLRKIVFKHCDRLRRRKRIVTVPLDTAAQAIVGESDPAVIVEAAELQRQVMEAIWALPPDERTVTTLFYISDYSQREIGAFLDVPVMTIKNRLRTARTRLRVSMLALLQENLSDQRPSRDSTFKEATMQALDNLIQAACSGDVEQARRLLQADPSTVHTRDPYLQSTPLHYAVHRGYVEIVQLLLTAGADVMAREGSSDTIPLHWAAEGGHLEVARLLVDHGADVNAIDGWHNLSPVGWAVALGSGQCRREAARHEVADFMLSRGAQLDIFSAIAWGKPDAVQALIETDRAVLSQPLGIVDQRRQPLHFAVQHGRPDMVTLLLDAGADVHAITAWGLTPFCLAVTHRQGHIAELLRARHGDADLSAAVALNQLDRAKALLEADSTLVSPAGAYQRLLHFTAQQGLAEATALLLSYRADPNVAAEHFHQEIICPLSPLHVAAWHGHLEVARVLLDHGADLQARDAQYESTPFIWAKWHHQEAVAALLKQRGAQT</sequence>
<dbReference type="NCBIfam" id="TIGR02937">
    <property type="entry name" value="sigma70-ECF"/>
    <property type="match status" value="1"/>
</dbReference>
<dbReference type="EMBL" id="LJCR01000009">
    <property type="protein sequence ID" value="KPV54885.1"/>
    <property type="molecule type" value="Genomic_DNA"/>
</dbReference>
<dbReference type="InterPro" id="IPR000838">
    <property type="entry name" value="RNA_pol_sigma70_ECF_CS"/>
</dbReference>
<dbReference type="SUPFAM" id="SSF88946">
    <property type="entry name" value="Sigma2 domain of RNA polymerase sigma factors"/>
    <property type="match status" value="1"/>
</dbReference>
<dbReference type="PATRIC" id="fig|186479.3.peg.10710"/>
<feature type="repeat" description="ANK" evidence="3">
    <location>
        <begin position="234"/>
        <end position="266"/>
    </location>
</feature>
<feature type="repeat" description="ANK" evidence="3">
    <location>
        <begin position="268"/>
        <end position="300"/>
    </location>
</feature>
<dbReference type="PRINTS" id="PR01415">
    <property type="entry name" value="ANKYRIN"/>
</dbReference>
<dbReference type="InterPro" id="IPR036388">
    <property type="entry name" value="WH-like_DNA-bd_sf"/>
</dbReference>
<evidence type="ECO:0000256" key="3">
    <source>
        <dbReference type="PROSITE-ProRule" id="PRU00023"/>
    </source>
</evidence>
<keyword evidence="4" id="KW-0731">Sigma factor</keyword>
<dbReference type="InterPro" id="IPR013325">
    <property type="entry name" value="RNA_pol_sigma_r2"/>
</dbReference>
<evidence type="ECO:0000256" key="4">
    <source>
        <dbReference type="RuleBase" id="RU000716"/>
    </source>
</evidence>
<dbReference type="Gene3D" id="1.10.1740.10">
    <property type="match status" value="1"/>
</dbReference>
<dbReference type="PROSITE" id="PS01063">
    <property type="entry name" value="SIGMA70_ECF"/>
    <property type="match status" value="1"/>
</dbReference>
<dbReference type="PANTHER" id="PTHR24173">
    <property type="entry name" value="ANKYRIN REPEAT CONTAINING"/>
    <property type="match status" value="1"/>
</dbReference>
<dbReference type="GO" id="GO:0006950">
    <property type="term" value="P:response to stress"/>
    <property type="evidence" value="ECO:0007669"/>
    <property type="project" value="UniProtKB-ARBA"/>
</dbReference>
<dbReference type="Pfam" id="PF04542">
    <property type="entry name" value="Sigma70_r2"/>
    <property type="match status" value="1"/>
</dbReference>
<dbReference type="AlphaFoldDB" id="A0A0N8PT93"/>
<reference evidence="7 8" key="1">
    <citation type="submission" date="2015-09" db="EMBL/GenBank/DDBJ databases">
        <title>Draft genome sequence of Kouleothrix aurantiaca JCM 19913.</title>
        <authorList>
            <person name="Hemp J."/>
        </authorList>
    </citation>
    <scope>NUCLEOTIDE SEQUENCE [LARGE SCALE GENOMIC DNA]</scope>
    <source>
        <strain evidence="7 8">COM-B</strain>
    </source>
</reference>
<dbReference type="PROSITE" id="PS50297">
    <property type="entry name" value="ANK_REP_REGION"/>
    <property type="match status" value="4"/>
</dbReference>
<feature type="domain" description="RNA polymerase sigma factor 70 region 4 type 2" evidence="6">
    <location>
        <begin position="118"/>
        <end position="170"/>
    </location>
</feature>
<keyword evidence="4" id="KW-0804">Transcription</keyword>
<dbReference type="Gene3D" id="1.10.10.10">
    <property type="entry name" value="Winged helix-like DNA-binding domain superfamily/Winged helix DNA-binding domain"/>
    <property type="match status" value="1"/>
</dbReference>
<dbReference type="PROSITE" id="PS50088">
    <property type="entry name" value="ANK_REPEAT"/>
    <property type="match status" value="4"/>
</dbReference>
<name>A0A0N8PT93_9CHLR</name>